<keyword evidence="3" id="KW-1185">Reference proteome</keyword>
<dbReference type="Gene3D" id="3.40.470.10">
    <property type="entry name" value="Uracil-DNA glycosylase-like domain"/>
    <property type="match status" value="1"/>
</dbReference>
<name>A0ABV4TEP5_9FLAO</name>
<proteinExistence type="predicted"/>
<dbReference type="Pfam" id="PF03167">
    <property type="entry name" value="UDG"/>
    <property type="match status" value="1"/>
</dbReference>
<evidence type="ECO:0000313" key="3">
    <source>
        <dbReference type="Proteomes" id="UP001574169"/>
    </source>
</evidence>
<accession>A0ABV4TEP5</accession>
<comment type="caution">
    <text evidence="2">The sequence shown here is derived from an EMBL/GenBank/DDBJ whole genome shotgun (WGS) entry which is preliminary data.</text>
</comment>
<dbReference type="InterPro" id="IPR036895">
    <property type="entry name" value="Uracil-DNA_glycosylase-like_sf"/>
</dbReference>
<evidence type="ECO:0000313" key="2">
    <source>
        <dbReference type="EMBL" id="MFA9192609.1"/>
    </source>
</evidence>
<protein>
    <submittedName>
        <fullName evidence="2">Uracil-DNA glycosylase family protein</fullName>
    </submittedName>
</protein>
<dbReference type="InterPro" id="IPR005122">
    <property type="entry name" value="Uracil-DNA_glycosylase-like"/>
</dbReference>
<organism evidence="2 3">
    <name type="scientific">Flavobacterium zubiriense</name>
    <dbReference type="NCBI Taxonomy" id="3138075"/>
    <lineage>
        <taxon>Bacteria</taxon>
        <taxon>Pseudomonadati</taxon>
        <taxon>Bacteroidota</taxon>
        <taxon>Flavobacteriia</taxon>
        <taxon>Flavobacteriales</taxon>
        <taxon>Flavobacteriaceae</taxon>
        <taxon>Flavobacterium</taxon>
    </lineage>
</organism>
<sequence>MKDYHFNKGIKTDIALVFSCPGKKEEEQGKPVSGQTGKNLDYFLTKLFEKLEYDFTNRYDFRITNSVKSVYHKNLTPHKTEPTRSEIKDKNNLIRLHNELYDIERFIFCFGKKAELALSEIQKKSDLKLKTNKIFAIKHLSNSSLNRIKIEKLTGSLASEFRINTLVNDLFEKLR</sequence>
<feature type="domain" description="Uracil-DNA glycosylase-like" evidence="1">
    <location>
        <begin position="16"/>
        <end position="148"/>
    </location>
</feature>
<dbReference type="RefSeq" id="WP_373407499.1">
    <property type="nucleotide sequence ID" value="NZ_JBCFQL010000017.1"/>
</dbReference>
<reference evidence="2 3" key="1">
    <citation type="submission" date="2024-04" db="EMBL/GenBank/DDBJ databases">
        <title>New Clade of Flavobacterium.</title>
        <authorList>
            <person name="Matos L."/>
            <person name="Proenca D.N."/>
            <person name="Fransisco R.M."/>
            <person name="Chung A.P."/>
            <person name="Maccario L."/>
            <person name="Sorensen S.J."/>
            <person name="Morais P.V."/>
        </authorList>
    </citation>
    <scope>NUCLEOTIDE SEQUENCE [LARGE SCALE GENOMIC DNA]</scope>
    <source>
        <strain evidence="2 3">FZUC8N2.13</strain>
    </source>
</reference>
<dbReference type="EMBL" id="JBCFQL010000017">
    <property type="protein sequence ID" value="MFA9192609.1"/>
    <property type="molecule type" value="Genomic_DNA"/>
</dbReference>
<evidence type="ECO:0000259" key="1">
    <source>
        <dbReference type="Pfam" id="PF03167"/>
    </source>
</evidence>
<dbReference type="Proteomes" id="UP001574169">
    <property type="component" value="Unassembled WGS sequence"/>
</dbReference>
<gene>
    <name evidence="2" type="ORF">AAGV28_14625</name>
</gene>
<dbReference type="SUPFAM" id="SSF52141">
    <property type="entry name" value="Uracil-DNA glycosylase-like"/>
    <property type="match status" value="1"/>
</dbReference>